<dbReference type="PANTHER" id="PTHR37984">
    <property type="entry name" value="PROTEIN CBG26694"/>
    <property type="match status" value="1"/>
</dbReference>
<dbReference type="AlphaFoldDB" id="A0A5S6QMT9"/>
<dbReference type="Proteomes" id="UP000046395">
    <property type="component" value="Unassembled WGS sequence"/>
</dbReference>
<name>A0A5S6QMT9_TRIMR</name>
<protein>
    <submittedName>
        <fullName evidence="2">Reverse transcriptase domain-containing protein</fullName>
    </submittedName>
</protein>
<dbReference type="InterPro" id="IPR043502">
    <property type="entry name" value="DNA/RNA_pol_sf"/>
</dbReference>
<sequence>MVCPMNIVRGNCWPGERTSPWKRQFPSYESMKKVSQKEYCSDQIATMKRKCSYCGKGKHVCLFSVLYRRDNFCFESQKDQPLAPRFNFDTTSLVSLLRPKAVVKQVTTQQTLREVLKKYAAIFEPGLGHCTKIMARVELKEGAVPVLRKPFPVAFALREAVEAELQRYVDMGVITPVEQTDWAAPIVIAKKPNKQVRLCADFSTDLNRALVTNAYPIPSPEDLYHALEGEVKYSKLDLSDAYP</sequence>
<dbReference type="WBParaSite" id="TMUE_2000008535.1">
    <property type="protein sequence ID" value="TMUE_2000008535.1"/>
    <property type="gene ID" value="WBGene00300313"/>
</dbReference>
<keyword evidence="1" id="KW-1185">Reference proteome</keyword>
<accession>A0A5S6QMT9</accession>
<dbReference type="PANTHER" id="PTHR37984:SF5">
    <property type="entry name" value="PROTEIN NYNRIN-LIKE"/>
    <property type="match status" value="1"/>
</dbReference>
<dbReference type="Gene3D" id="3.30.70.270">
    <property type="match status" value="1"/>
</dbReference>
<reference evidence="2" key="1">
    <citation type="submission" date="2019-12" db="UniProtKB">
        <authorList>
            <consortium name="WormBaseParasite"/>
        </authorList>
    </citation>
    <scope>IDENTIFICATION</scope>
</reference>
<dbReference type="Gene3D" id="3.10.10.10">
    <property type="entry name" value="HIV Type 1 Reverse Transcriptase, subunit A, domain 1"/>
    <property type="match status" value="1"/>
</dbReference>
<evidence type="ECO:0000313" key="2">
    <source>
        <dbReference type="WBParaSite" id="TMUE_2000008535.1"/>
    </source>
</evidence>
<dbReference type="InterPro" id="IPR050951">
    <property type="entry name" value="Retrovirus_Pol_polyprotein"/>
</dbReference>
<dbReference type="SUPFAM" id="SSF56672">
    <property type="entry name" value="DNA/RNA polymerases"/>
    <property type="match status" value="1"/>
</dbReference>
<dbReference type="InterPro" id="IPR043128">
    <property type="entry name" value="Rev_trsase/Diguanyl_cyclase"/>
</dbReference>
<evidence type="ECO:0000313" key="1">
    <source>
        <dbReference type="Proteomes" id="UP000046395"/>
    </source>
</evidence>
<dbReference type="STRING" id="70415.A0A5S6QMT9"/>
<proteinExistence type="predicted"/>
<organism evidence="1 2">
    <name type="scientific">Trichuris muris</name>
    <name type="common">Mouse whipworm</name>
    <dbReference type="NCBI Taxonomy" id="70415"/>
    <lineage>
        <taxon>Eukaryota</taxon>
        <taxon>Metazoa</taxon>
        <taxon>Ecdysozoa</taxon>
        <taxon>Nematoda</taxon>
        <taxon>Enoplea</taxon>
        <taxon>Dorylaimia</taxon>
        <taxon>Trichinellida</taxon>
        <taxon>Trichuridae</taxon>
        <taxon>Trichuris</taxon>
    </lineage>
</organism>